<dbReference type="EMBL" id="JADFTS010000002">
    <property type="protein sequence ID" value="KAF9619540.1"/>
    <property type="molecule type" value="Genomic_DNA"/>
</dbReference>
<gene>
    <name evidence="1" type="ORF">IFM89_007367</name>
</gene>
<protein>
    <submittedName>
        <fullName evidence="1">Uncharacterized protein</fullName>
    </submittedName>
</protein>
<accession>A0A835M543</accession>
<reference evidence="1 2" key="1">
    <citation type="submission" date="2020-10" db="EMBL/GenBank/DDBJ databases">
        <title>The Coptis chinensis genome and diversification of protoberbering-type alkaloids.</title>
        <authorList>
            <person name="Wang B."/>
            <person name="Shu S."/>
            <person name="Song C."/>
            <person name="Liu Y."/>
        </authorList>
    </citation>
    <scope>NUCLEOTIDE SEQUENCE [LARGE SCALE GENOMIC DNA]</scope>
    <source>
        <strain evidence="1">HL-2020</strain>
        <tissue evidence="1">Leaf</tissue>
    </source>
</reference>
<name>A0A835M543_9MAGN</name>
<evidence type="ECO:0000313" key="2">
    <source>
        <dbReference type="Proteomes" id="UP000631114"/>
    </source>
</evidence>
<comment type="caution">
    <text evidence="1">The sequence shown here is derived from an EMBL/GenBank/DDBJ whole genome shotgun (WGS) entry which is preliminary data.</text>
</comment>
<dbReference type="AlphaFoldDB" id="A0A835M543"/>
<evidence type="ECO:0000313" key="1">
    <source>
        <dbReference type="EMBL" id="KAF9619540.1"/>
    </source>
</evidence>
<keyword evidence="2" id="KW-1185">Reference proteome</keyword>
<organism evidence="1 2">
    <name type="scientific">Coptis chinensis</name>
    <dbReference type="NCBI Taxonomy" id="261450"/>
    <lineage>
        <taxon>Eukaryota</taxon>
        <taxon>Viridiplantae</taxon>
        <taxon>Streptophyta</taxon>
        <taxon>Embryophyta</taxon>
        <taxon>Tracheophyta</taxon>
        <taxon>Spermatophyta</taxon>
        <taxon>Magnoliopsida</taxon>
        <taxon>Ranunculales</taxon>
        <taxon>Ranunculaceae</taxon>
        <taxon>Coptidoideae</taxon>
        <taxon>Coptis</taxon>
    </lineage>
</organism>
<sequence>MGAEGNSSSSSSTAANKKLMNMNNEDRISGLYEQLIHHIFPFMDMKEVLKHAFFPKDGQTYGDQSELLSFMMIPGRIVGIDVIWD</sequence>
<proteinExistence type="predicted"/>
<dbReference type="Proteomes" id="UP000631114">
    <property type="component" value="Unassembled WGS sequence"/>
</dbReference>